<keyword evidence="4" id="KW-1185">Reference proteome</keyword>
<name>A0A433X836_9HYPH</name>
<feature type="domain" description="Putative Flp pilus-assembly TadG-like N-terminal" evidence="2">
    <location>
        <begin position="23"/>
        <end position="68"/>
    </location>
</feature>
<dbReference type="OrthoDB" id="7942030at2"/>
<evidence type="ECO:0000259" key="2">
    <source>
        <dbReference type="Pfam" id="PF13400"/>
    </source>
</evidence>
<evidence type="ECO:0000313" key="4">
    <source>
        <dbReference type="Proteomes" id="UP000281547"/>
    </source>
</evidence>
<proteinExistence type="predicted"/>
<feature type="transmembrane region" description="Helical" evidence="1">
    <location>
        <begin position="20"/>
        <end position="44"/>
    </location>
</feature>
<keyword evidence="1" id="KW-0812">Transmembrane</keyword>
<keyword evidence="1" id="KW-1133">Transmembrane helix</keyword>
<dbReference type="EMBL" id="RZNJ01000004">
    <property type="protein sequence ID" value="RUT30225.1"/>
    <property type="molecule type" value="Genomic_DNA"/>
</dbReference>
<gene>
    <name evidence="3" type="ORF">EMQ25_12990</name>
</gene>
<dbReference type="Pfam" id="PF13400">
    <property type="entry name" value="Tad"/>
    <property type="match status" value="1"/>
</dbReference>
<dbReference type="InterPro" id="IPR028087">
    <property type="entry name" value="Tad_N"/>
</dbReference>
<sequence>MAWPELGVLRARRPRRFIGAQSGSVAVIFALTLPVILGVSALVAEYGAGLIDHSENQRIADLAAYAGALAFSATSDEDAMDAAARAIVTANGRDGATAVVELVSSPRSADNQAVHVRVNSENRLILATILPGVADTLAIRAEAFAELGSAPRQMAGCILALSGVQSGVTLTGGTSIVAHDCAVSSNNTVTVPCGTGITAAMVNYNSGTPPNVGCNGISGPVNRAATEDPLADASGVILAQQRMPTVAALTGPAAPAAPLAPTVPNGTNVNLAWNSQSGVPSGCTAVWTTTPSARWTMSCNSGQTYNFGNFTIGGGIQLVFQTNGAQPTTYNFTGTLQTASTMSFGNGNYNFRANLQTAGTTTFGNGNIHVGGNLQLTGTNTFGNGNKTVVGNFTTSGGGVQSFGTGNVHVGGDFTLNASGGHTFGAGNFTLAKGLRTGGGTVNTFGAGTYRMGRNASDCSGGGLVSICNTSTLTIAGPSTFELHSGFFNTGGARLNLGVGTASSFWFGPSSSGQAIRQGGGAITVMGDQTTPAPRFEMAGHVDVASGGGSCLTIPAAAHHDIRGDFTSAGGTIMGAGVYTIDGHFALGANGGGAVTCNGTSVGLHGTGVTIVLSGRTTSTSWACQNQVFCVTAGYSNVRLLAPTTGPYTGLAVVGPTDPTITHGAVFSGGADAVLSGAFYLPNGPISMTGGASIGGAGGAERCLQLVGSRITLEGGTTAASECVLAEAEGGANGGRVRLVQ</sequence>
<keyword evidence="1" id="KW-0472">Membrane</keyword>
<evidence type="ECO:0000256" key="1">
    <source>
        <dbReference type="SAM" id="Phobius"/>
    </source>
</evidence>
<dbReference type="RefSeq" id="WP_127189006.1">
    <property type="nucleotide sequence ID" value="NZ_RZNJ01000004.1"/>
</dbReference>
<reference evidence="3 4" key="1">
    <citation type="journal article" date="2016" name="Int. J. Syst. Evol. Microbiol.">
        <title>Arsenicitalea aurantiaca gen. nov., sp. nov., a new member of the family Hyphomicrobiaceae, isolated from high-arsenic sediment.</title>
        <authorList>
            <person name="Mu Y."/>
            <person name="Zhou L."/>
            <person name="Zeng X.C."/>
            <person name="Liu L."/>
            <person name="Pan Y."/>
            <person name="Chen X."/>
            <person name="Wang J."/>
            <person name="Li S."/>
            <person name="Li W.J."/>
            <person name="Wang Y."/>
        </authorList>
    </citation>
    <scope>NUCLEOTIDE SEQUENCE [LARGE SCALE GENOMIC DNA]</scope>
    <source>
        <strain evidence="3 4">42-50</strain>
    </source>
</reference>
<organism evidence="3 4">
    <name type="scientific">Arsenicitalea aurantiaca</name>
    <dbReference type="NCBI Taxonomy" id="1783274"/>
    <lineage>
        <taxon>Bacteria</taxon>
        <taxon>Pseudomonadati</taxon>
        <taxon>Pseudomonadota</taxon>
        <taxon>Alphaproteobacteria</taxon>
        <taxon>Hyphomicrobiales</taxon>
        <taxon>Devosiaceae</taxon>
        <taxon>Arsenicitalea</taxon>
    </lineage>
</organism>
<dbReference type="Proteomes" id="UP000281547">
    <property type="component" value="Unassembled WGS sequence"/>
</dbReference>
<dbReference type="AlphaFoldDB" id="A0A433X836"/>
<accession>A0A433X836</accession>
<comment type="caution">
    <text evidence="3">The sequence shown here is derived from an EMBL/GenBank/DDBJ whole genome shotgun (WGS) entry which is preliminary data.</text>
</comment>
<protein>
    <recommendedName>
        <fullName evidence="2">Putative Flp pilus-assembly TadG-like N-terminal domain-containing protein</fullName>
    </recommendedName>
</protein>
<evidence type="ECO:0000313" key="3">
    <source>
        <dbReference type="EMBL" id="RUT30225.1"/>
    </source>
</evidence>